<dbReference type="OrthoDB" id="9807402at2"/>
<dbReference type="Pfam" id="PF19300">
    <property type="entry name" value="BPD_transp_1_N"/>
    <property type="match status" value="1"/>
</dbReference>
<dbReference type="SUPFAM" id="SSF161098">
    <property type="entry name" value="MetI-like"/>
    <property type="match status" value="1"/>
</dbReference>
<evidence type="ECO:0000256" key="6">
    <source>
        <dbReference type="ARBA" id="ARBA00023136"/>
    </source>
</evidence>
<dbReference type="Gene3D" id="1.10.3720.10">
    <property type="entry name" value="MetI-like"/>
    <property type="match status" value="1"/>
</dbReference>
<dbReference type="Proteomes" id="UP000028826">
    <property type="component" value="Unassembled WGS sequence"/>
</dbReference>
<evidence type="ECO:0000256" key="5">
    <source>
        <dbReference type="ARBA" id="ARBA00022989"/>
    </source>
</evidence>
<dbReference type="PROSITE" id="PS50928">
    <property type="entry name" value="ABC_TM1"/>
    <property type="match status" value="1"/>
</dbReference>
<feature type="transmembrane region" description="Helical" evidence="7">
    <location>
        <begin position="301"/>
        <end position="327"/>
    </location>
</feature>
<dbReference type="PANTHER" id="PTHR43163">
    <property type="entry name" value="DIPEPTIDE TRANSPORT SYSTEM PERMEASE PROTEIN DPPB-RELATED"/>
    <property type="match status" value="1"/>
</dbReference>
<dbReference type="PANTHER" id="PTHR43163:SF6">
    <property type="entry name" value="DIPEPTIDE TRANSPORT SYSTEM PERMEASE PROTEIN DPPB-RELATED"/>
    <property type="match status" value="1"/>
</dbReference>
<dbReference type="InterPro" id="IPR035906">
    <property type="entry name" value="MetI-like_sf"/>
</dbReference>
<gene>
    <name evidence="8" type="ORF">CN97_19060</name>
</gene>
<evidence type="ECO:0000256" key="2">
    <source>
        <dbReference type="ARBA" id="ARBA00022448"/>
    </source>
</evidence>
<dbReference type="STRING" id="195105.CN97_19060"/>
<dbReference type="GO" id="GO:0005886">
    <property type="term" value="C:plasma membrane"/>
    <property type="evidence" value="ECO:0007669"/>
    <property type="project" value="UniProtKB-SubCell"/>
</dbReference>
<protein>
    <submittedName>
        <fullName evidence="8">Peptide ABC transporter permease</fullName>
    </submittedName>
</protein>
<comment type="subcellular location">
    <subcellularLocation>
        <location evidence="1 7">Cell membrane</location>
        <topology evidence="1 7">Multi-pass membrane protein</topology>
    </subcellularLocation>
</comment>
<feature type="transmembrane region" description="Helical" evidence="7">
    <location>
        <begin position="9"/>
        <end position="30"/>
    </location>
</feature>
<keyword evidence="9" id="KW-1185">Reference proteome</keyword>
<dbReference type="CDD" id="cd06261">
    <property type="entry name" value="TM_PBP2"/>
    <property type="match status" value="1"/>
</dbReference>
<dbReference type="InterPro" id="IPR045621">
    <property type="entry name" value="BPD_transp_1_N"/>
</dbReference>
<reference evidence="8 9" key="1">
    <citation type="submission" date="2014-03" db="EMBL/GenBank/DDBJ databases">
        <title>Genome of Haematobacter massiliensis CCUG 47968.</title>
        <authorList>
            <person name="Wang D."/>
            <person name="Wang G."/>
        </authorList>
    </citation>
    <scope>NUCLEOTIDE SEQUENCE [LARGE SCALE GENOMIC DNA]</scope>
    <source>
        <strain evidence="8 9">CCUG 47968</strain>
    </source>
</reference>
<dbReference type="Pfam" id="PF00528">
    <property type="entry name" value="BPD_transp_1"/>
    <property type="match status" value="1"/>
</dbReference>
<evidence type="ECO:0000313" key="9">
    <source>
        <dbReference type="Proteomes" id="UP000028826"/>
    </source>
</evidence>
<proteinExistence type="inferred from homology"/>
<keyword evidence="3" id="KW-1003">Cell membrane</keyword>
<feature type="transmembrane region" description="Helical" evidence="7">
    <location>
        <begin position="101"/>
        <end position="122"/>
    </location>
</feature>
<dbReference type="eggNOG" id="COG0601">
    <property type="taxonomic scope" value="Bacteria"/>
</dbReference>
<feature type="transmembrane region" description="Helical" evidence="7">
    <location>
        <begin position="134"/>
        <end position="156"/>
    </location>
</feature>
<dbReference type="InterPro" id="IPR000515">
    <property type="entry name" value="MetI-like"/>
</dbReference>
<evidence type="ECO:0000256" key="3">
    <source>
        <dbReference type="ARBA" id="ARBA00022475"/>
    </source>
</evidence>
<comment type="similarity">
    <text evidence="7">Belongs to the binding-protein-dependent transport system permease family.</text>
</comment>
<keyword evidence="5 7" id="KW-1133">Transmembrane helix</keyword>
<name>A0A086Y274_9RHOB</name>
<evidence type="ECO:0000256" key="7">
    <source>
        <dbReference type="RuleBase" id="RU363032"/>
    </source>
</evidence>
<evidence type="ECO:0000313" key="8">
    <source>
        <dbReference type="EMBL" id="KFI28374.1"/>
    </source>
</evidence>
<comment type="caution">
    <text evidence="8">The sequence shown here is derived from an EMBL/GenBank/DDBJ whole genome shotgun (WGS) entry which is preliminary data.</text>
</comment>
<sequence>MLLYATRRLIGAIPVLIVVAAVVFTLMQFAPGDAVSMLISDEASDADKARIREAWGLDDPPPIQFMNFLGNAVTGDFGTSFKYKVPVMELVFERLPATIELALAATLIAVMIGIPMGVLAAARPGSFWDSLASALSFAGISMPNFWIGILLILLFAGHWHLLPSGGRAPWGMGLETITGFLLLDALLQGRMDAFFGGLKHLTLPALVLGTNMTGIITQLTRASVQEALQEDYVMTARAKGLGRMRILWRHAFRNALVGVVTIIGLEFGALLSGAMIVETVFAWPGIGSLLIQGISSRDYPLIIGLVLTYTAIFILVNLLIDLLYTLIDPRIRIN</sequence>
<keyword evidence="4 7" id="KW-0812">Transmembrane</keyword>
<accession>A0A086Y274</accession>
<keyword evidence="2 7" id="KW-0813">Transport</keyword>
<dbReference type="GO" id="GO:0055085">
    <property type="term" value="P:transmembrane transport"/>
    <property type="evidence" value="ECO:0007669"/>
    <property type="project" value="InterPro"/>
</dbReference>
<dbReference type="RefSeq" id="WP_035712066.1">
    <property type="nucleotide sequence ID" value="NZ_CAMIFG010000048.1"/>
</dbReference>
<feature type="transmembrane region" description="Helical" evidence="7">
    <location>
        <begin position="255"/>
        <end position="281"/>
    </location>
</feature>
<evidence type="ECO:0000256" key="4">
    <source>
        <dbReference type="ARBA" id="ARBA00022692"/>
    </source>
</evidence>
<keyword evidence="6 7" id="KW-0472">Membrane</keyword>
<evidence type="ECO:0000256" key="1">
    <source>
        <dbReference type="ARBA" id="ARBA00004651"/>
    </source>
</evidence>
<organism evidence="8 9">
    <name type="scientific">Haematobacter massiliensis</name>
    <dbReference type="NCBI Taxonomy" id="195105"/>
    <lineage>
        <taxon>Bacteria</taxon>
        <taxon>Pseudomonadati</taxon>
        <taxon>Pseudomonadota</taxon>
        <taxon>Alphaproteobacteria</taxon>
        <taxon>Rhodobacterales</taxon>
        <taxon>Paracoccaceae</taxon>
        <taxon>Haematobacter</taxon>
    </lineage>
</organism>
<dbReference type="EMBL" id="JGYG01000008">
    <property type="protein sequence ID" value="KFI28374.1"/>
    <property type="molecule type" value="Genomic_DNA"/>
</dbReference>
<dbReference type="AlphaFoldDB" id="A0A086Y274"/>